<dbReference type="PANTHER" id="PTHR47135:SF1">
    <property type="entry name" value="FIBRONECTIN TYPE III DOMAIN-CONTAINING PROTEIN 7"/>
    <property type="match status" value="1"/>
</dbReference>
<dbReference type="Pfam" id="PF09294">
    <property type="entry name" value="Interfer-bind"/>
    <property type="match status" value="1"/>
</dbReference>
<dbReference type="Proteomes" id="UP000261540">
    <property type="component" value="Unplaced"/>
</dbReference>
<organism evidence="3 4">
    <name type="scientific">Paramormyrops kingsleyae</name>
    <dbReference type="NCBI Taxonomy" id="1676925"/>
    <lineage>
        <taxon>Eukaryota</taxon>
        <taxon>Metazoa</taxon>
        <taxon>Chordata</taxon>
        <taxon>Craniata</taxon>
        <taxon>Vertebrata</taxon>
        <taxon>Euteleostomi</taxon>
        <taxon>Actinopterygii</taxon>
        <taxon>Neopterygii</taxon>
        <taxon>Teleostei</taxon>
        <taxon>Osteoglossocephala</taxon>
        <taxon>Osteoglossomorpha</taxon>
        <taxon>Osteoglossiformes</taxon>
        <taxon>Mormyridae</taxon>
        <taxon>Paramormyrops</taxon>
    </lineage>
</organism>
<dbReference type="PROSITE" id="PS50853">
    <property type="entry name" value="FN3"/>
    <property type="match status" value="3"/>
</dbReference>
<evidence type="ECO:0000256" key="1">
    <source>
        <dbReference type="SAM" id="SignalP"/>
    </source>
</evidence>
<dbReference type="InterPro" id="IPR015373">
    <property type="entry name" value="Interferon/interleukin_rcp_dom"/>
</dbReference>
<dbReference type="SMART" id="SM00060">
    <property type="entry name" value="FN3"/>
    <property type="match status" value="6"/>
</dbReference>
<feature type="domain" description="Fibronectin type-III" evidence="2">
    <location>
        <begin position="234"/>
        <end position="318"/>
    </location>
</feature>
<feature type="chain" id="PRO_5017178111" evidence="1">
    <location>
        <begin position="23"/>
        <end position="673"/>
    </location>
</feature>
<dbReference type="Gene3D" id="6.10.250.2590">
    <property type="match status" value="1"/>
</dbReference>
<reference evidence="3" key="1">
    <citation type="submission" date="2025-08" db="UniProtKB">
        <authorList>
            <consortium name="Ensembl"/>
        </authorList>
    </citation>
    <scope>IDENTIFICATION</scope>
</reference>
<accession>A0A3B3TEJ7</accession>
<dbReference type="InterPro" id="IPR003961">
    <property type="entry name" value="FN3_dom"/>
</dbReference>
<proteinExistence type="predicted"/>
<dbReference type="AlphaFoldDB" id="A0A3B3TEJ7"/>
<dbReference type="SUPFAM" id="SSF49265">
    <property type="entry name" value="Fibronectin type III"/>
    <property type="match status" value="4"/>
</dbReference>
<feature type="domain" description="Fibronectin type-III" evidence="2">
    <location>
        <begin position="22"/>
        <end position="111"/>
    </location>
</feature>
<reference evidence="3" key="2">
    <citation type="submission" date="2025-09" db="UniProtKB">
        <authorList>
            <consortium name="Ensembl"/>
        </authorList>
    </citation>
    <scope>IDENTIFICATION</scope>
</reference>
<dbReference type="PANTHER" id="PTHR47135">
    <property type="entry name" value="FIBRONECTIN TYPE III DOMAIN-CONTAINING PROTEIN 7"/>
    <property type="match status" value="1"/>
</dbReference>
<dbReference type="InterPro" id="IPR036116">
    <property type="entry name" value="FN3_sf"/>
</dbReference>
<name>A0A3B3TEJ7_9TELE</name>
<feature type="domain" description="Fibronectin type-III" evidence="2">
    <location>
        <begin position="405"/>
        <end position="489"/>
    </location>
</feature>
<keyword evidence="4" id="KW-1185">Reference proteome</keyword>
<feature type="signal peptide" evidence="1">
    <location>
        <begin position="1"/>
        <end position="22"/>
    </location>
</feature>
<evidence type="ECO:0000313" key="3">
    <source>
        <dbReference type="Ensembl" id="ENSPKIP00000040726.1"/>
    </source>
</evidence>
<sequence length="673" mass="73253">MGRKYLKCFTFVLLLLLNLCAAPDVPVINEAYSEQGDSITVDFSPMFGASAYIVRLESEALDYFSEIQVSDTPATLSSLQPFTEYAVSVMSVNAGGRSQPSLVKIVKTVVGTLELNTSSPTNNSIVLTWEMVEHAVLYTLSLSEEGSSIMVQVNTTNTTMTFTDLEPGTTYCISANAWGSDQLPSGDAYVCQITRKAQVLGIPSYVCTRYQQIIIEWEDPMIFLAVCFCPVPCPPDSLWAEEPVSENCTLMWNEVLFVDYYTAFVRSDNENKELCNTTSNACSFRCTCGTTFFLTVFAFNLAGVSPPGPIINYTTTPCCPGNVSVSLISTETLKISWPPSRGADIYETKAVGASDLINCNDTAPICVLSDLSCNTVYNVVVMPCSEIRGCTHTCTPYSAETAPCSPEILNIMQTNTSSVNISWSVSNNNANYMVNLVGQSDSRSCQSRGSFCEVSNLTCGSVYEITAFANTSVGQSLPSYSVNLETGPCCPQGLRVKQVTRAMTNVTWPAATGARSYIVSLKSPRGDAKCHTLNPHCLMGCITCGTNYTVSLDVISSTGKKSECTYHGFSSGDCCPSSIRLYSMPNNTIRVYWHSFGGLSNYTAILVGMSSNYSCRSYPGRNSCDITGTVCGEMYTVVVAPLSRDGAKVEFCPRRRYSGECQIYYHHIAKTHD</sequence>
<protein>
    <submittedName>
        <fullName evidence="3">Fibronectin type III domain containing 7</fullName>
    </submittedName>
</protein>
<dbReference type="Gene3D" id="2.60.40.10">
    <property type="entry name" value="Immunoglobulins"/>
    <property type="match status" value="3"/>
</dbReference>
<dbReference type="Ensembl" id="ENSPKIT00000021747.1">
    <property type="protein sequence ID" value="ENSPKIP00000040726.1"/>
    <property type="gene ID" value="ENSPKIG00000017510.1"/>
</dbReference>
<evidence type="ECO:0000313" key="4">
    <source>
        <dbReference type="Proteomes" id="UP000261540"/>
    </source>
</evidence>
<dbReference type="CDD" id="cd00063">
    <property type="entry name" value="FN3"/>
    <property type="match status" value="2"/>
</dbReference>
<keyword evidence="1" id="KW-0732">Signal</keyword>
<dbReference type="InterPro" id="IPR013783">
    <property type="entry name" value="Ig-like_fold"/>
</dbReference>
<evidence type="ECO:0000259" key="2">
    <source>
        <dbReference type="PROSITE" id="PS50853"/>
    </source>
</evidence>
<dbReference type="GeneTree" id="ENSGT00390000004674"/>